<reference evidence="2 3" key="1">
    <citation type="submission" date="2015-01" db="EMBL/GenBank/DDBJ databases">
        <title>Genome of allotetraploid Gossypium barbadense reveals genomic plasticity and fiber elongation in cotton evolution.</title>
        <authorList>
            <person name="Chen X."/>
            <person name="Liu X."/>
            <person name="Zhao B."/>
            <person name="Zheng H."/>
            <person name="Hu Y."/>
            <person name="Lu G."/>
            <person name="Yang C."/>
            <person name="Chen J."/>
            <person name="Shan C."/>
            <person name="Zhang L."/>
            <person name="Zhou Y."/>
            <person name="Wang L."/>
            <person name="Guo W."/>
            <person name="Bai Y."/>
            <person name="Ruan J."/>
            <person name="Shangguan X."/>
            <person name="Mao Y."/>
            <person name="Jiang J."/>
            <person name="Zhu Y."/>
            <person name="Lei J."/>
            <person name="Kang H."/>
            <person name="Chen S."/>
            <person name="He X."/>
            <person name="Wang R."/>
            <person name="Wang Y."/>
            <person name="Chen J."/>
            <person name="Wang L."/>
            <person name="Yu S."/>
            <person name="Wang B."/>
            <person name="Wei J."/>
            <person name="Song S."/>
            <person name="Lu X."/>
            <person name="Gao Z."/>
            <person name="Gu W."/>
            <person name="Deng X."/>
            <person name="Ma D."/>
            <person name="Wang S."/>
            <person name="Liang W."/>
            <person name="Fang L."/>
            <person name="Cai C."/>
            <person name="Zhu X."/>
            <person name="Zhou B."/>
            <person name="Zhang Y."/>
            <person name="Chen Z."/>
            <person name="Xu S."/>
            <person name="Zhu R."/>
            <person name="Wang S."/>
            <person name="Zhang T."/>
            <person name="Zhao G."/>
        </authorList>
    </citation>
    <scope>NUCLEOTIDE SEQUENCE [LARGE SCALE GENOMIC DNA]</scope>
    <source>
        <strain evidence="3">cv. Xinhai21</strain>
        <tissue evidence="2">Leaf</tissue>
    </source>
</reference>
<evidence type="ECO:0000313" key="2">
    <source>
        <dbReference type="EMBL" id="PPS18521.1"/>
    </source>
</evidence>
<evidence type="ECO:0000313" key="3">
    <source>
        <dbReference type="Proteomes" id="UP000239757"/>
    </source>
</evidence>
<dbReference type="OrthoDB" id="1094981at2759"/>
<organism evidence="2 3">
    <name type="scientific">Gossypium barbadense</name>
    <name type="common">Sea Island cotton</name>
    <name type="synonym">Hibiscus barbadensis</name>
    <dbReference type="NCBI Taxonomy" id="3634"/>
    <lineage>
        <taxon>Eukaryota</taxon>
        <taxon>Viridiplantae</taxon>
        <taxon>Streptophyta</taxon>
        <taxon>Embryophyta</taxon>
        <taxon>Tracheophyta</taxon>
        <taxon>Spermatophyta</taxon>
        <taxon>Magnoliopsida</taxon>
        <taxon>eudicotyledons</taxon>
        <taxon>Gunneridae</taxon>
        <taxon>Pentapetalae</taxon>
        <taxon>rosids</taxon>
        <taxon>malvids</taxon>
        <taxon>Malvales</taxon>
        <taxon>Malvaceae</taxon>
        <taxon>Malvoideae</taxon>
        <taxon>Gossypium</taxon>
    </lineage>
</organism>
<proteinExistence type="predicted"/>
<dbReference type="AlphaFoldDB" id="A0A2P5YSJ4"/>
<dbReference type="Proteomes" id="UP000239757">
    <property type="component" value="Unassembled WGS sequence"/>
</dbReference>
<feature type="compositionally biased region" description="Basic and acidic residues" evidence="1">
    <location>
        <begin position="17"/>
        <end position="31"/>
    </location>
</feature>
<gene>
    <name evidence="2" type="ORF">GOBAR_AA02049</name>
</gene>
<sequence length="174" mass="20319">MILERPQDSLPRNTETNPREQFHAITIRDEEGLTESGFKPRQETVVSNGKVEETPRKNVIELQKSLHDKNRTNYEERRLQIDELDEWQTHVKEKPKIHDEPKRLHDELRDGTSLFKIGDQVLLDKTDARIATSERNANGATPFTLLNIFPYGTVEVNITRVKPYCDNRIDNEKE</sequence>
<feature type="region of interest" description="Disordered" evidence="1">
    <location>
        <begin position="1"/>
        <end position="37"/>
    </location>
</feature>
<evidence type="ECO:0000256" key="1">
    <source>
        <dbReference type="SAM" id="MobiDB-lite"/>
    </source>
</evidence>
<accession>A0A2P5YSJ4</accession>
<protein>
    <submittedName>
        <fullName evidence="2">Uncharacterized protein</fullName>
    </submittedName>
</protein>
<dbReference type="EMBL" id="KZ662827">
    <property type="protein sequence ID" value="PPS18521.1"/>
    <property type="molecule type" value="Genomic_DNA"/>
</dbReference>
<name>A0A2P5YSJ4_GOSBA</name>